<organism evidence="1 2">
    <name type="scientific">Pseudogemmobacter lacusdianii</name>
    <dbReference type="NCBI Taxonomy" id="3069608"/>
    <lineage>
        <taxon>Bacteria</taxon>
        <taxon>Pseudomonadati</taxon>
        <taxon>Pseudomonadota</taxon>
        <taxon>Alphaproteobacteria</taxon>
        <taxon>Rhodobacterales</taxon>
        <taxon>Paracoccaceae</taxon>
        <taxon>Pseudogemmobacter</taxon>
    </lineage>
</organism>
<dbReference type="Gene3D" id="2.60.120.10">
    <property type="entry name" value="Jelly Rolls"/>
    <property type="match status" value="1"/>
</dbReference>
<dbReference type="InterPro" id="IPR010424">
    <property type="entry name" value="EutQ"/>
</dbReference>
<dbReference type="RefSeq" id="WP_306681664.1">
    <property type="nucleotide sequence ID" value="NZ_JAVDBT010000019.1"/>
</dbReference>
<protein>
    <recommendedName>
        <fullName evidence="3">Ethanolamine utilization protein EutQ</fullName>
    </recommendedName>
</protein>
<dbReference type="Pfam" id="PF06249">
    <property type="entry name" value="EutQ"/>
    <property type="match status" value="1"/>
</dbReference>
<gene>
    <name evidence="1" type="ORF">Q9295_16375</name>
</gene>
<dbReference type="InterPro" id="IPR011051">
    <property type="entry name" value="RmlC_Cupin_sf"/>
</dbReference>
<reference evidence="1 2" key="1">
    <citation type="submission" date="2023-08" db="EMBL/GenBank/DDBJ databases">
        <title>Characterization of two Paracoccaceae strains isolated from Phycosphere and proposal of Xinfangfangia lacusdiani sp. nov.</title>
        <authorList>
            <person name="Deng Y."/>
            <person name="Zhang Y.Q."/>
        </authorList>
    </citation>
    <scope>NUCLEOTIDE SEQUENCE [LARGE SCALE GENOMIC DNA]</scope>
    <source>
        <strain evidence="1 2">CPCC 101601</strain>
    </source>
</reference>
<accession>A0ABU0W1Q3</accession>
<proteinExistence type="predicted"/>
<dbReference type="SUPFAM" id="SSF51182">
    <property type="entry name" value="RmlC-like cupins"/>
    <property type="match status" value="1"/>
</dbReference>
<name>A0ABU0W1Q3_9RHOB</name>
<keyword evidence="2" id="KW-1185">Reference proteome</keyword>
<dbReference type="Proteomes" id="UP001239680">
    <property type="component" value="Unassembled WGS sequence"/>
</dbReference>
<sequence>MTDTTPTLSPSLYKLADLDAKPFSPRGCSPNELFNDLTGASMSGGVVYFRDSELPFTVWYDEILFCHACEDLFEVVVGDVTHRLEPGDTIWLPAGTELIYRSKGLATAFFAITPAGWASNPPA</sequence>
<dbReference type="InterPro" id="IPR014710">
    <property type="entry name" value="RmlC-like_jellyroll"/>
</dbReference>
<comment type="caution">
    <text evidence="1">The sequence shown here is derived from an EMBL/GenBank/DDBJ whole genome shotgun (WGS) entry which is preliminary data.</text>
</comment>
<dbReference type="EMBL" id="JAVDBT010000019">
    <property type="protein sequence ID" value="MDQ2067951.1"/>
    <property type="molecule type" value="Genomic_DNA"/>
</dbReference>
<evidence type="ECO:0000313" key="2">
    <source>
        <dbReference type="Proteomes" id="UP001239680"/>
    </source>
</evidence>
<evidence type="ECO:0000313" key="1">
    <source>
        <dbReference type="EMBL" id="MDQ2067951.1"/>
    </source>
</evidence>
<evidence type="ECO:0008006" key="3">
    <source>
        <dbReference type="Google" id="ProtNLM"/>
    </source>
</evidence>